<evidence type="ECO:0000256" key="9">
    <source>
        <dbReference type="ARBA" id="ARBA00031512"/>
    </source>
</evidence>
<protein>
    <recommendedName>
        <fullName evidence="5">Vacuolar membrane protease</fullName>
    </recommendedName>
    <alternativeName>
        <fullName evidence="9">FXNA-related family protease 1</fullName>
    </alternativeName>
</protein>
<evidence type="ECO:0000313" key="11">
    <source>
        <dbReference type="Proteomes" id="UP000694853"/>
    </source>
</evidence>
<gene>
    <name evidence="12" type="primary">LOC113873387</name>
</gene>
<evidence type="ECO:0000256" key="8">
    <source>
        <dbReference type="ARBA" id="ARBA00023180"/>
    </source>
</evidence>
<evidence type="ECO:0000256" key="6">
    <source>
        <dbReference type="ARBA" id="ARBA00022554"/>
    </source>
</evidence>
<reference evidence="12" key="2">
    <citation type="submission" date="2025-08" db="UniProtKB">
        <authorList>
            <consortium name="RefSeq"/>
        </authorList>
    </citation>
    <scope>IDENTIFICATION</scope>
    <source>
        <tissue evidence="12">Young leaves</tissue>
    </source>
</reference>
<feature type="domain" description="Peptidase M28" evidence="10">
    <location>
        <begin position="111"/>
        <end position="304"/>
    </location>
</feature>
<dbReference type="Pfam" id="PF04389">
    <property type="entry name" value="Peptidase_M28"/>
    <property type="match status" value="1"/>
</dbReference>
<evidence type="ECO:0000256" key="5">
    <source>
        <dbReference type="ARBA" id="ARBA00017435"/>
    </source>
</evidence>
<keyword evidence="7" id="KW-0472">Membrane</keyword>
<dbReference type="SUPFAM" id="SSF53187">
    <property type="entry name" value="Zn-dependent exopeptidases"/>
    <property type="match status" value="1"/>
</dbReference>
<keyword evidence="11" id="KW-1185">Reference proteome</keyword>
<dbReference type="GeneID" id="113873387"/>
<dbReference type="KEGG" id="aprc:113873387"/>
<comment type="cofactor">
    <cofactor evidence="1">
        <name>Zn(2+)</name>
        <dbReference type="ChEBI" id="CHEBI:29105"/>
    </cofactor>
</comment>
<comment type="subcellular location">
    <subcellularLocation>
        <location evidence="3">Vacuole membrane</location>
        <topology evidence="3">Multi-pass membrane protein</topology>
    </subcellularLocation>
</comment>
<dbReference type="AlphaFoldDB" id="A0A8B8MF02"/>
<dbReference type="RefSeq" id="XP_027367286.1">
    <property type="nucleotide sequence ID" value="XM_027511485.1"/>
</dbReference>
<name>A0A8B8MF02_ABRPR</name>
<comment type="similarity">
    <text evidence="4">Belongs to the peptidase M28 family.</text>
</comment>
<dbReference type="GO" id="GO:0006508">
    <property type="term" value="P:proteolysis"/>
    <property type="evidence" value="ECO:0007669"/>
    <property type="project" value="InterPro"/>
</dbReference>
<dbReference type="Proteomes" id="UP000694853">
    <property type="component" value="Unplaced"/>
</dbReference>
<evidence type="ECO:0000256" key="7">
    <source>
        <dbReference type="ARBA" id="ARBA00022989"/>
    </source>
</evidence>
<evidence type="ECO:0000256" key="2">
    <source>
        <dbReference type="ARBA" id="ARBA00003273"/>
    </source>
</evidence>
<accession>A0A8B8MF02</accession>
<sequence>MFGSVASKVTSAASKVASSVPVPVPVTTKQETSFSEAEAFKHVNAFSQMASHPGASSHQNPALQYVLKESENIKETAHGDLKVELDLLPAISGGSDQKHVALKFLPKHESEVKNKSILVSAHVDTVFSEDANDNSNVAVMLELARGLSHAHSIKNPVIFFFNTSEEEGLDGSHSFITQHPFGETVRLAIDLDSIGLGEKSSTSEDSGLKDAFITLFDMEKEAQMQRYVLDLGAYSTYPRGSITTQDLFASELIASAPDFKPIQPNRGLSGLEFGFEDRGVTHHAKNKTLKPGSLQHLGENTLAFLLQTATTLDTN</sequence>
<evidence type="ECO:0000256" key="4">
    <source>
        <dbReference type="ARBA" id="ARBA00010918"/>
    </source>
</evidence>
<keyword evidence="7" id="KW-1133">Transmembrane helix</keyword>
<dbReference type="GO" id="GO:0008235">
    <property type="term" value="F:metalloexopeptidase activity"/>
    <property type="evidence" value="ECO:0007669"/>
    <property type="project" value="InterPro"/>
</dbReference>
<dbReference type="PANTHER" id="PTHR12147:SF58">
    <property type="entry name" value="VACUOLAR MEMBRANE PROTEASE"/>
    <property type="match status" value="1"/>
</dbReference>
<dbReference type="Gene3D" id="3.40.630.10">
    <property type="entry name" value="Zn peptidases"/>
    <property type="match status" value="1"/>
</dbReference>
<evidence type="ECO:0000256" key="3">
    <source>
        <dbReference type="ARBA" id="ARBA00004128"/>
    </source>
</evidence>
<keyword evidence="8" id="KW-0325">Glycoprotein</keyword>
<keyword evidence="6" id="KW-0926">Vacuole</keyword>
<dbReference type="PANTHER" id="PTHR12147">
    <property type="entry name" value="METALLOPEPTIDASE M28 FAMILY MEMBER"/>
    <property type="match status" value="1"/>
</dbReference>
<proteinExistence type="inferred from homology"/>
<dbReference type="GO" id="GO:0005774">
    <property type="term" value="C:vacuolar membrane"/>
    <property type="evidence" value="ECO:0007669"/>
    <property type="project" value="UniProtKB-SubCell"/>
</dbReference>
<reference evidence="11" key="1">
    <citation type="journal article" date="2019" name="Toxins">
        <title>Detection of Abrin-Like and Prepropulchellin-Like Toxin Genes and Transcripts Using Whole Genome Sequencing and Full-Length Transcript Sequencing of Abrus precatorius.</title>
        <authorList>
            <person name="Hovde B.T."/>
            <person name="Daligault H.E."/>
            <person name="Hanschen E.R."/>
            <person name="Kunde Y.A."/>
            <person name="Johnson M.B."/>
            <person name="Starkenburg S.R."/>
            <person name="Johnson S.L."/>
        </authorList>
    </citation>
    <scope>NUCLEOTIDE SEQUENCE [LARGE SCALE GENOMIC DNA]</scope>
</reference>
<evidence type="ECO:0000259" key="10">
    <source>
        <dbReference type="Pfam" id="PF04389"/>
    </source>
</evidence>
<dbReference type="InterPro" id="IPR007484">
    <property type="entry name" value="Peptidase_M28"/>
</dbReference>
<organism evidence="11 12">
    <name type="scientific">Abrus precatorius</name>
    <name type="common">Indian licorice</name>
    <name type="synonym">Glycine abrus</name>
    <dbReference type="NCBI Taxonomy" id="3816"/>
    <lineage>
        <taxon>Eukaryota</taxon>
        <taxon>Viridiplantae</taxon>
        <taxon>Streptophyta</taxon>
        <taxon>Embryophyta</taxon>
        <taxon>Tracheophyta</taxon>
        <taxon>Spermatophyta</taxon>
        <taxon>Magnoliopsida</taxon>
        <taxon>eudicotyledons</taxon>
        <taxon>Gunneridae</taxon>
        <taxon>Pentapetalae</taxon>
        <taxon>rosids</taxon>
        <taxon>fabids</taxon>
        <taxon>Fabales</taxon>
        <taxon>Fabaceae</taxon>
        <taxon>Papilionoideae</taxon>
        <taxon>50 kb inversion clade</taxon>
        <taxon>NPAAA clade</taxon>
        <taxon>indigoferoid/millettioid clade</taxon>
        <taxon>Abreae</taxon>
        <taxon>Abrus</taxon>
    </lineage>
</organism>
<keyword evidence="7" id="KW-0812">Transmembrane</keyword>
<evidence type="ECO:0000313" key="12">
    <source>
        <dbReference type="RefSeq" id="XP_027367286.1"/>
    </source>
</evidence>
<evidence type="ECO:0000256" key="1">
    <source>
        <dbReference type="ARBA" id="ARBA00001947"/>
    </source>
</evidence>
<dbReference type="InterPro" id="IPR045175">
    <property type="entry name" value="M28_fam"/>
</dbReference>
<comment type="function">
    <text evidence="2">May be involved in vacuolar sorting and osmoregulation.</text>
</comment>
<dbReference type="OrthoDB" id="1434034at2759"/>